<feature type="transmembrane region" description="Helical" evidence="2">
    <location>
        <begin position="14"/>
        <end position="35"/>
    </location>
</feature>
<dbReference type="Gene3D" id="3.40.190.10">
    <property type="entry name" value="Periplasmic binding protein-like II"/>
    <property type="match status" value="1"/>
</dbReference>
<reference evidence="4" key="1">
    <citation type="journal article" date="2019" name="Int. J. Syst. Evol. Microbiol.">
        <title>The Global Catalogue of Microorganisms (GCM) 10K type strain sequencing project: providing services to taxonomists for standard genome sequencing and annotation.</title>
        <authorList>
            <consortium name="The Broad Institute Genomics Platform"/>
            <consortium name="The Broad Institute Genome Sequencing Center for Infectious Disease"/>
            <person name="Wu L."/>
            <person name="Ma J."/>
        </authorList>
    </citation>
    <scope>NUCLEOTIDE SEQUENCE [LARGE SCALE GENOMIC DNA]</scope>
    <source>
        <strain evidence="4">CGMCC 1.15122</strain>
    </source>
</reference>
<dbReference type="SUPFAM" id="SSF53850">
    <property type="entry name" value="Periplasmic binding protein-like II"/>
    <property type="match status" value="1"/>
</dbReference>
<evidence type="ECO:0000256" key="2">
    <source>
        <dbReference type="SAM" id="Phobius"/>
    </source>
</evidence>
<dbReference type="InterPro" id="IPR042100">
    <property type="entry name" value="Bug_dom1"/>
</dbReference>
<dbReference type="InterPro" id="IPR005064">
    <property type="entry name" value="BUG"/>
</dbReference>
<comment type="caution">
    <text evidence="3">The sequence shown here is derived from an EMBL/GenBank/DDBJ whole genome shotgun (WGS) entry which is preliminary data.</text>
</comment>
<protein>
    <submittedName>
        <fullName evidence="3">MFS transporter</fullName>
    </submittedName>
</protein>
<dbReference type="Proteomes" id="UP000597301">
    <property type="component" value="Unassembled WGS sequence"/>
</dbReference>
<evidence type="ECO:0000313" key="3">
    <source>
        <dbReference type="EMBL" id="GGC95049.1"/>
    </source>
</evidence>
<comment type="similarity">
    <text evidence="1">Belongs to the UPF0065 (bug) family.</text>
</comment>
<dbReference type="Pfam" id="PF03401">
    <property type="entry name" value="TctC"/>
    <property type="match status" value="1"/>
</dbReference>
<dbReference type="RefSeq" id="WP_188640019.1">
    <property type="nucleotide sequence ID" value="NZ_BMHM01000005.1"/>
</dbReference>
<dbReference type="EMBL" id="BMHM01000005">
    <property type="protein sequence ID" value="GGC95049.1"/>
    <property type="molecule type" value="Genomic_DNA"/>
</dbReference>
<dbReference type="PIRSF" id="PIRSF017082">
    <property type="entry name" value="YflP"/>
    <property type="match status" value="1"/>
</dbReference>
<gene>
    <name evidence="3" type="ORF">GCM10011382_26830</name>
</gene>
<evidence type="ECO:0000313" key="4">
    <source>
        <dbReference type="Proteomes" id="UP000597301"/>
    </source>
</evidence>
<name>A0ABQ1PDI9_9GAMM</name>
<dbReference type="PANTHER" id="PTHR42928:SF5">
    <property type="entry name" value="BLR1237 PROTEIN"/>
    <property type="match status" value="1"/>
</dbReference>
<keyword evidence="2" id="KW-1133">Transmembrane helix</keyword>
<proteinExistence type="inferred from homology"/>
<sequence length="339" mass="36499">MGTWPERARLSSRVGTRIAMIAAVVFGMMTLNAYAESDIREAPFPASDITLVVPFGEGGATDILFRAIAEQAQVHLGSAIIPMNMPGNGATLGSQFVKQSPPDGYTLLGSHQTIDLAYIAGLSDYSHDAFAPVALLTRTVNIPATMAGHTLTQASDLAALVKQRPGELLVGIIPNSTDHFFWLHFFEQAGISPADIQFVRYPDTGAQVVALLGGELDLAMLNLPSAGALFNSGALVPLGVASDTRLAALPQVPTLIEQGITLTNTTDRGVFAPLHTPPERVERLAHAFEQALQQPALMEALLYTHGSSVDFMPREAYSRYLDTQYEQLQRLADNIAFER</sequence>
<keyword evidence="2" id="KW-0812">Transmembrane</keyword>
<keyword evidence="2" id="KW-0472">Membrane</keyword>
<dbReference type="PANTHER" id="PTHR42928">
    <property type="entry name" value="TRICARBOXYLATE-BINDING PROTEIN"/>
    <property type="match status" value="1"/>
</dbReference>
<accession>A0ABQ1PDI9</accession>
<evidence type="ECO:0000256" key="1">
    <source>
        <dbReference type="ARBA" id="ARBA00006987"/>
    </source>
</evidence>
<keyword evidence="4" id="KW-1185">Reference proteome</keyword>
<organism evidence="3 4">
    <name type="scientific">Vreelandella lutescens</name>
    <dbReference type="NCBI Taxonomy" id="1602943"/>
    <lineage>
        <taxon>Bacteria</taxon>
        <taxon>Pseudomonadati</taxon>
        <taxon>Pseudomonadota</taxon>
        <taxon>Gammaproteobacteria</taxon>
        <taxon>Oceanospirillales</taxon>
        <taxon>Halomonadaceae</taxon>
        <taxon>Vreelandella</taxon>
    </lineage>
</organism>
<dbReference type="CDD" id="cd07012">
    <property type="entry name" value="PBP2_Bug_TTT"/>
    <property type="match status" value="1"/>
</dbReference>
<dbReference type="Gene3D" id="3.40.190.150">
    <property type="entry name" value="Bordetella uptake gene, domain 1"/>
    <property type="match status" value="1"/>
</dbReference>